<reference evidence="3 4" key="1">
    <citation type="submission" date="2018-09" db="EMBL/GenBank/DDBJ databases">
        <title>Whole genome based analysis of evolution and adaptive divergence in Indian and Brazilian strains of Azospirillum brasilense.</title>
        <authorList>
            <person name="Singh C."/>
            <person name="Tripathi A.K."/>
        </authorList>
    </citation>
    <scope>NUCLEOTIDE SEQUENCE [LARGE SCALE GENOMIC DNA]</scope>
    <source>
        <strain evidence="3 4">MTCC4038</strain>
        <plasmid evidence="3 4">p1</plasmid>
    </source>
</reference>
<dbReference type="Proteomes" id="UP001277471">
    <property type="component" value="Unassembled WGS sequence"/>
</dbReference>
<dbReference type="EMBL" id="JAWXYC010000003">
    <property type="protein sequence ID" value="MDX5951472.1"/>
    <property type="molecule type" value="Genomic_DNA"/>
</dbReference>
<protein>
    <submittedName>
        <fullName evidence="3">Helix-turn-helix domain-containing protein</fullName>
    </submittedName>
</protein>
<evidence type="ECO:0000313" key="3">
    <source>
        <dbReference type="EMBL" id="QCO10250.1"/>
    </source>
</evidence>
<sequence>MPTKTPGAPAGPKHLHDRPMDRKSKEALWKRFLDVAKPTPAERHVLSMLMFHYHSNETGQCNPSQETVAEITGYTEKFVSRTLTAYRWFVRSHRMPTVAGKGGGNRYNFAPESDWPNTALARQSRPRTSPTNPTGRLACDDPINATGRGGTNPIGGGDQPHRPVGSRSKEEGRKNESSDEDSSGEAPAARATSPGGFAPGDGKVSRPEEGKGNPPASKDGNHPAGPNLSAAAPHPASLSLAPPAPARPDLQQFVASLAGLPADHPAAPKRDFLAGVLNLHNTDLVNQDAWHNKINEFGTDKFYEAARMIA</sequence>
<evidence type="ECO:0000256" key="1">
    <source>
        <dbReference type="SAM" id="MobiDB-lite"/>
    </source>
</evidence>
<feature type="region of interest" description="Disordered" evidence="1">
    <location>
        <begin position="1"/>
        <end position="21"/>
    </location>
</feature>
<keyword evidence="3" id="KW-0614">Plasmid</keyword>
<evidence type="ECO:0000313" key="4">
    <source>
        <dbReference type="Proteomes" id="UP000298774"/>
    </source>
</evidence>
<evidence type="ECO:0000313" key="5">
    <source>
        <dbReference type="Proteomes" id="UP001277471"/>
    </source>
</evidence>
<name>A0A4D8QN26_AZOBR</name>
<geneLocation type="plasmid" evidence="3 4">
    <name>p1</name>
</geneLocation>
<proteinExistence type="predicted"/>
<dbReference type="RefSeq" id="WP_059399160.1">
    <property type="nucleotide sequence ID" value="NZ_CP012915.1"/>
</dbReference>
<accession>A0A4D8QN26</accession>
<evidence type="ECO:0000313" key="2">
    <source>
        <dbReference type="EMBL" id="MDX5951472.1"/>
    </source>
</evidence>
<feature type="compositionally biased region" description="Gly residues" evidence="1">
    <location>
        <begin position="147"/>
        <end position="158"/>
    </location>
</feature>
<feature type="compositionally biased region" description="Basic and acidic residues" evidence="1">
    <location>
        <begin position="167"/>
        <end position="177"/>
    </location>
</feature>
<feature type="compositionally biased region" description="Low complexity" evidence="1">
    <location>
        <begin position="226"/>
        <end position="241"/>
    </location>
</feature>
<reference evidence="2 5" key="2">
    <citation type="submission" date="2023-11" db="EMBL/GenBank/DDBJ databases">
        <title>MicrobeMod: A computational toolkit for identifying prokaryotic methylation and restriction-modification with nanopore sequencing.</title>
        <authorList>
            <person name="Crits-Christoph A."/>
            <person name="Kang S.C."/>
            <person name="Lee H."/>
            <person name="Ostrov N."/>
        </authorList>
    </citation>
    <scope>NUCLEOTIDE SEQUENCE [LARGE SCALE GENOMIC DNA]</scope>
    <source>
        <strain evidence="2 5">ATCC 29145</strain>
    </source>
</reference>
<gene>
    <name evidence="3" type="ORF">D3868_14095</name>
    <name evidence="2" type="ORF">SIM66_09740</name>
</gene>
<dbReference type="EMBL" id="CP032340">
    <property type="protein sequence ID" value="QCO10250.1"/>
    <property type="molecule type" value="Genomic_DNA"/>
</dbReference>
<dbReference type="Proteomes" id="UP000298774">
    <property type="component" value="Plasmid p1"/>
</dbReference>
<organism evidence="3 4">
    <name type="scientific">Azospirillum brasilense</name>
    <dbReference type="NCBI Taxonomy" id="192"/>
    <lineage>
        <taxon>Bacteria</taxon>
        <taxon>Pseudomonadati</taxon>
        <taxon>Pseudomonadota</taxon>
        <taxon>Alphaproteobacteria</taxon>
        <taxon>Rhodospirillales</taxon>
        <taxon>Azospirillaceae</taxon>
        <taxon>Azospirillum</taxon>
    </lineage>
</organism>
<dbReference type="AlphaFoldDB" id="A0A4D8QN26"/>
<keyword evidence="5" id="KW-1185">Reference proteome</keyword>
<dbReference type="GeneID" id="56452944"/>
<feature type="region of interest" description="Disordered" evidence="1">
    <location>
        <begin position="96"/>
        <end position="245"/>
    </location>
</feature>